<dbReference type="Pfam" id="PF00583">
    <property type="entry name" value="Acetyltransf_1"/>
    <property type="match status" value="1"/>
</dbReference>
<proteinExistence type="predicted"/>
<evidence type="ECO:0000313" key="6">
    <source>
        <dbReference type="Proteomes" id="UP000683575"/>
    </source>
</evidence>
<evidence type="ECO:0000259" key="4">
    <source>
        <dbReference type="PROSITE" id="PS51186"/>
    </source>
</evidence>
<organism evidence="5 6">
    <name type="scientific">Nocardioides panacis</name>
    <dbReference type="NCBI Taxonomy" id="2849501"/>
    <lineage>
        <taxon>Bacteria</taxon>
        <taxon>Bacillati</taxon>
        <taxon>Actinomycetota</taxon>
        <taxon>Actinomycetes</taxon>
        <taxon>Propionibacteriales</taxon>
        <taxon>Nocardioidaceae</taxon>
        <taxon>Nocardioides</taxon>
    </lineage>
</organism>
<reference evidence="5" key="1">
    <citation type="submission" date="2021-06" db="EMBL/GenBank/DDBJ databases">
        <title>Complete genome sequence of Nocardioides sp. G188.</title>
        <authorList>
            <person name="Im W.-T."/>
        </authorList>
    </citation>
    <scope>NUCLEOTIDE SEQUENCE</scope>
    <source>
        <strain evidence="5">G188</strain>
    </source>
</reference>
<dbReference type="GO" id="GO:0016747">
    <property type="term" value="F:acyltransferase activity, transferring groups other than amino-acyl groups"/>
    <property type="evidence" value="ECO:0007669"/>
    <property type="project" value="InterPro"/>
</dbReference>
<dbReference type="Proteomes" id="UP000683575">
    <property type="component" value="Chromosome"/>
</dbReference>
<keyword evidence="2" id="KW-0012">Acyltransferase</keyword>
<dbReference type="AlphaFoldDB" id="A0A975SWJ5"/>
<dbReference type="InterPro" id="IPR000182">
    <property type="entry name" value="GNAT_dom"/>
</dbReference>
<protein>
    <submittedName>
        <fullName evidence="5">GNAT family N-acetyltransferase</fullName>
    </submittedName>
</protein>
<keyword evidence="1" id="KW-0808">Transferase</keyword>
<evidence type="ECO:0000256" key="3">
    <source>
        <dbReference type="SAM" id="MobiDB-lite"/>
    </source>
</evidence>
<feature type="domain" description="N-acetyltransferase" evidence="4">
    <location>
        <begin position="187"/>
        <end position="354"/>
    </location>
</feature>
<dbReference type="PANTHER" id="PTHR43420">
    <property type="entry name" value="ACETYLTRANSFERASE"/>
    <property type="match status" value="1"/>
</dbReference>
<sequence length="356" mass="39248">MTPPRDEDQPTRDLSAELPDGWTASTPGPDDAAELTALLRRHEAFGRGWAGASEEDLLIDISPQDDLTRENVVLRGPEGTIIGWSSAHDRAAGRMLLVTVVDRRLDDETADRVAAWLFSWAERVAEVVGRRRGLDVQQIDSGAFAEDDRQHRWLERAGFTQVRTWWQMTRPVEPGEADLDAEAKPGVRIRPVERQGTGMPDEDDLRTVHEILESAFADHFNSHAETFDEFVSRLREDPGHRWDHWWIAELVDDDGPPEPAGALVGAVSPGAGDAPAGSYVEYIGVLQNARGRGVAKSLLNTVVADAASRGRDRVGLEVDADSPTGADGLYVSMGWTTKYVTESWHRDVPVQPVPGR</sequence>
<dbReference type="CDD" id="cd04301">
    <property type="entry name" value="NAT_SF"/>
    <property type="match status" value="1"/>
</dbReference>
<name>A0A975SWJ5_9ACTN</name>
<evidence type="ECO:0000256" key="1">
    <source>
        <dbReference type="ARBA" id="ARBA00022679"/>
    </source>
</evidence>
<evidence type="ECO:0000313" key="5">
    <source>
        <dbReference type="EMBL" id="QWZ07240.1"/>
    </source>
</evidence>
<gene>
    <name evidence="5" type="ORF">KRR39_17450</name>
</gene>
<accession>A0A975SWJ5</accession>
<evidence type="ECO:0000256" key="2">
    <source>
        <dbReference type="ARBA" id="ARBA00023315"/>
    </source>
</evidence>
<dbReference type="PROSITE" id="PS51186">
    <property type="entry name" value="GNAT"/>
    <property type="match status" value="1"/>
</dbReference>
<feature type="compositionally biased region" description="Basic and acidic residues" evidence="3">
    <location>
        <begin position="1"/>
        <end position="15"/>
    </location>
</feature>
<dbReference type="InterPro" id="IPR050680">
    <property type="entry name" value="YpeA/RimI_acetyltransf"/>
</dbReference>
<feature type="region of interest" description="Disordered" evidence="3">
    <location>
        <begin position="1"/>
        <end position="30"/>
    </location>
</feature>
<dbReference type="RefSeq" id="WP_216938751.1">
    <property type="nucleotide sequence ID" value="NZ_CP077062.1"/>
</dbReference>
<dbReference type="KEGG" id="nps:KRR39_17450"/>
<keyword evidence="6" id="KW-1185">Reference proteome</keyword>
<dbReference type="EMBL" id="CP077062">
    <property type="protein sequence ID" value="QWZ07240.1"/>
    <property type="molecule type" value="Genomic_DNA"/>
</dbReference>
<dbReference type="PANTHER" id="PTHR43420:SF44">
    <property type="entry name" value="ACETYLTRANSFERASE YPEA"/>
    <property type="match status" value="1"/>
</dbReference>